<dbReference type="AlphaFoldDB" id="A0A2N5GLK3"/>
<evidence type="ECO:0000313" key="2">
    <source>
        <dbReference type="EMBL" id="PLR82523.1"/>
    </source>
</evidence>
<dbReference type="RefSeq" id="WP_101577610.1">
    <property type="nucleotide sequence ID" value="NZ_PGVA01000026.1"/>
</dbReference>
<protein>
    <recommendedName>
        <fullName evidence="6">DUF2759 domain-containing protein</fullName>
    </recommendedName>
</protein>
<sequence length="61" mass="6447">MNIGLGLVLIPLALLSLLIGIYFSKKKIGLALGFIGSGIVVSILTILLLTGVIDPYSNHIR</sequence>
<dbReference type="Proteomes" id="UP000235114">
    <property type="component" value="Unassembled WGS sequence"/>
</dbReference>
<evidence type="ECO:0000313" key="3">
    <source>
        <dbReference type="EMBL" id="PLR95694.1"/>
    </source>
</evidence>
<accession>A0A2N5GLK3</accession>
<feature type="transmembrane region" description="Helical" evidence="1">
    <location>
        <begin position="6"/>
        <end position="23"/>
    </location>
</feature>
<feature type="transmembrane region" description="Helical" evidence="1">
    <location>
        <begin position="30"/>
        <end position="53"/>
    </location>
</feature>
<dbReference type="Proteomes" id="UP000234951">
    <property type="component" value="Unassembled WGS sequence"/>
</dbReference>
<comment type="caution">
    <text evidence="2">The sequence shown here is derived from an EMBL/GenBank/DDBJ whole genome shotgun (WGS) entry which is preliminary data.</text>
</comment>
<organism evidence="2 4">
    <name type="scientific">Bacillus canaveralius</name>
    <dbReference type="NCBI Taxonomy" id="1403243"/>
    <lineage>
        <taxon>Bacteria</taxon>
        <taxon>Bacillati</taxon>
        <taxon>Bacillota</taxon>
        <taxon>Bacilli</taxon>
        <taxon>Bacillales</taxon>
        <taxon>Bacillaceae</taxon>
        <taxon>Bacillus</taxon>
    </lineage>
</organism>
<keyword evidence="1" id="KW-0812">Transmembrane</keyword>
<name>A0A2N5GLK3_9BACI</name>
<gene>
    <name evidence="2" type="ORF">CU635_12025</name>
    <name evidence="3" type="ORF">CVD25_14360</name>
</gene>
<proteinExistence type="predicted"/>
<evidence type="ECO:0000313" key="4">
    <source>
        <dbReference type="Proteomes" id="UP000234951"/>
    </source>
</evidence>
<keyword evidence="1" id="KW-1133">Transmembrane helix</keyword>
<evidence type="ECO:0000313" key="5">
    <source>
        <dbReference type="Proteomes" id="UP000235114"/>
    </source>
</evidence>
<keyword evidence="1" id="KW-0472">Membrane</keyword>
<reference evidence="2 4" key="1">
    <citation type="submission" date="2017-11" db="EMBL/GenBank/DDBJ databases">
        <title>Comparitive Functional Genomics of Dry Heat Resistant strains isolated from the Viking Spacecraft.</title>
        <authorList>
            <person name="Seuylemezian A."/>
            <person name="Cooper K."/>
            <person name="Vaishampayan P."/>
        </authorList>
    </citation>
    <scope>NUCLEOTIDE SEQUENCE [LARGE SCALE GENOMIC DNA]</scope>
    <source>
        <strain evidence="2 4">M4.6</strain>
    </source>
</reference>
<dbReference type="EMBL" id="PGVA01000026">
    <property type="protein sequence ID" value="PLR82523.1"/>
    <property type="molecule type" value="Genomic_DNA"/>
</dbReference>
<keyword evidence="5" id="KW-1185">Reference proteome</keyword>
<evidence type="ECO:0008006" key="6">
    <source>
        <dbReference type="Google" id="ProtNLM"/>
    </source>
</evidence>
<dbReference type="EMBL" id="PGVD01000037">
    <property type="protein sequence ID" value="PLR95694.1"/>
    <property type="molecule type" value="Genomic_DNA"/>
</dbReference>
<reference evidence="3 5" key="2">
    <citation type="submission" date="2017-12" db="EMBL/GenBank/DDBJ databases">
        <title>Comparative Functional Genomics of Dry Heat Resistant strains isolated from the Viking Spacecraft.</title>
        <authorList>
            <person name="Seuylemezian A."/>
            <person name="Cooper K."/>
            <person name="Vaishampayan P."/>
        </authorList>
    </citation>
    <scope>NUCLEOTIDE SEQUENCE [LARGE SCALE GENOMIC DNA]</scope>
    <source>
        <strain evidence="3 5">ATCC 29669</strain>
    </source>
</reference>
<evidence type="ECO:0000256" key="1">
    <source>
        <dbReference type="SAM" id="Phobius"/>
    </source>
</evidence>